<keyword evidence="1" id="KW-0732">Signal</keyword>
<name>A0ABT3QK81_9HYPH</name>
<gene>
    <name evidence="2" type="ORF">OPR82_04330</name>
</gene>
<dbReference type="PIRSF" id="PIRSF002721">
    <property type="entry name" value="Surface_antigen_Rickettsia"/>
    <property type="match status" value="1"/>
</dbReference>
<dbReference type="Proteomes" id="UP001301216">
    <property type="component" value="Unassembled WGS sequence"/>
</dbReference>
<keyword evidence="3" id="KW-1185">Reference proteome</keyword>
<dbReference type="InterPro" id="IPR016364">
    <property type="entry name" value="Surface_antigen_Rickettsia"/>
</dbReference>
<accession>A0ABT3QK81</accession>
<evidence type="ECO:0000313" key="2">
    <source>
        <dbReference type="EMBL" id="MCX2696005.1"/>
    </source>
</evidence>
<reference evidence="2 3" key="1">
    <citation type="submission" date="2022-11" db="EMBL/GenBank/DDBJ databases">
        <title>Brucella sp. YY2X, whole genome shotgun sequencing project.</title>
        <authorList>
            <person name="Yang Y."/>
        </authorList>
    </citation>
    <scope>NUCLEOTIDE SEQUENCE [LARGE SCALE GENOMIC DNA]</scope>
    <source>
        <strain evidence="2 3">YY2X</strain>
    </source>
</reference>
<dbReference type="EMBL" id="JAPHAV010000001">
    <property type="protein sequence ID" value="MCX2696005.1"/>
    <property type="molecule type" value="Genomic_DNA"/>
</dbReference>
<protein>
    <recommendedName>
        <fullName evidence="4">Surface antigen</fullName>
    </recommendedName>
</protein>
<feature type="chain" id="PRO_5047451477" description="Surface antigen" evidence="1">
    <location>
        <begin position="25"/>
        <end position="153"/>
    </location>
</feature>
<organism evidence="2 3">
    <name type="scientific">Ochrobactrum chromiisoli</name>
    <dbReference type="NCBI Taxonomy" id="2993941"/>
    <lineage>
        <taxon>Bacteria</taxon>
        <taxon>Pseudomonadati</taxon>
        <taxon>Pseudomonadota</taxon>
        <taxon>Alphaproteobacteria</taxon>
        <taxon>Hyphomicrobiales</taxon>
        <taxon>Brucellaceae</taxon>
        <taxon>Brucella/Ochrobactrum group</taxon>
        <taxon>Ochrobactrum</taxon>
    </lineage>
</organism>
<sequence>MMVVSRFSAPILVASMAIALSACGTSGGGKGSGLTSLGGLSAPANTRPADTRPDLLASLGNGLLGSSAAQLTAADRKTALEAEYRALEYSPAGKAVSWSGSGSASGDVTAAQPYQVGSQNCRQYTHSFTIAGAPQTARGTACRNTDGSWTPLT</sequence>
<dbReference type="PROSITE" id="PS51257">
    <property type="entry name" value="PROKAR_LIPOPROTEIN"/>
    <property type="match status" value="1"/>
</dbReference>
<proteinExistence type="predicted"/>
<dbReference type="RefSeq" id="WP_265983211.1">
    <property type="nucleotide sequence ID" value="NZ_JAPHAV010000001.1"/>
</dbReference>
<comment type="caution">
    <text evidence="2">The sequence shown here is derived from an EMBL/GenBank/DDBJ whole genome shotgun (WGS) entry which is preliminary data.</text>
</comment>
<feature type="signal peptide" evidence="1">
    <location>
        <begin position="1"/>
        <end position="24"/>
    </location>
</feature>
<evidence type="ECO:0000256" key="1">
    <source>
        <dbReference type="SAM" id="SignalP"/>
    </source>
</evidence>
<evidence type="ECO:0008006" key="4">
    <source>
        <dbReference type="Google" id="ProtNLM"/>
    </source>
</evidence>
<evidence type="ECO:0000313" key="3">
    <source>
        <dbReference type="Proteomes" id="UP001301216"/>
    </source>
</evidence>